<dbReference type="Proteomes" id="UP000272238">
    <property type="component" value="Unassembled WGS sequence"/>
</dbReference>
<reference evidence="1 2" key="1">
    <citation type="journal article" date="2016" name="Antonie Van Leeuwenhoek">
        <title>Lysinibacillus endophyticus sp. nov., an indole-3-acetic acid producing endophytic bacterium isolated from corn root (Zea mays cv. Xinken-5).</title>
        <authorList>
            <person name="Yu J."/>
            <person name="Guan X."/>
            <person name="Liu C."/>
            <person name="Xiang W."/>
            <person name="Yu Z."/>
            <person name="Liu X."/>
            <person name="Wang G."/>
        </authorList>
    </citation>
    <scope>NUCLEOTIDE SEQUENCE [LARGE SCALE GENOMIC DNA]</scope>
    <source>
        <strain evidence="1 2">DSM 100506</strain>
    </source>
</reference>
<dbReference type="EMBL" id="RBZN01000003">
    <property type="protein sequence ID" value="RKQ19538.1"/>
    <property type="molecule type" value="Genomic_DNA"/>
</dbReference>
<keyword evidence="2" id="KW-1185">Reference proteome</keyword>
<proteinExistence type="predicted"/>
<name>A0A494ZA37_9BACL</name>
<comment type="caution">
    <text evidence="1">The sequence shown here is derived from an EMBL/GenBank/DDBJ whole genome shotgun (WGS) entry which is preliminary data.</text>
</comment>
<gene>
    <name evidence="1" type="ORF">D8M03_02375</name>
</gene>
<dbReference type="AlphaFoldDB" id="A0A494ZA37"/>
<dbReference type="OrthoDB" id="1092260at2"/>
<evidence type="ECO:0000313" key="2">
    <source>
        <dbReference type="Proteomes" id="UP000272238"/>
    </source>
</evidence>
<sequence>MQKYETKLKKVSYNYEQLEYIVINKCPHCNLDIHPKAEDSKDLENENFKIRVISLSCPSCKNFYFIVNDFGDGSSTNGKYLFSIPMYGFNEHSLIKNTSKKFQSLYTQSINAELLGYKDISFFGYIKSLEILLKDIAIIEHPEAEDQILFCSLTTCLEQFHATNIHLFSNKLLEVLKCDYLHYQKSDSFFSYIELVKDCIGYFLLYLELLLKTIMINENNKLISETNRGTFKTSLSN</sequence>
<evidence type="ECO:0000313" key="1">
    <source>
        <dbReference type="EMBL" id="RKQ19538.1"/>
    </source>
</evidence>
<accession>A0A494ZA37</accession>
<organism evidence="1 2">
    <name type="scientific">Ureibacillus endophyticus</name>
    <dbReference type="NCBI Taxonomy" id="1978490"/>
    <lineage>
        <taxon>Bacteria</taxon>
        <taxon>Bacillati</taxon>
        <taxon>Bacillota</taxon>
        <taxon>Bacilli</taxon>
        <taxon>Bacillales</taxon>
        <taxon>Caryophanaceae</taxon>
        <taxon>Ureibacillus</taxon>
    </lineage>
</organism>
<dbReference type="RefSeq" id="WP_121213077.1">
    <property type="nucleotide sequence ID" value="NZ_JBBYAH010000001.1"/>
</dbReference>
<protein>
    <submittedName>
        <fullName evidence="1">Uncharacterized protein</fullName>
    </submittedName>
</protein>